<proteinExistence type="predicted"/>
<feature type="region of interest" description="Disordered" evidence="3">
    <location>
        <begin position="22"/>
        <end position="43"/>
    </location>
</feature>
<dbReference type="Gene3D" id="2.60.40.420">
    <property type="entry name" value="Cupredoxins - blue copper proteins"/>
    <property type="match status" value="1"/>
</dbReference>
<organism evidence="6 7">
    <name type="scientific">Bosea vestrisii</name>
    <dbReference type="NCBI Taxonomy" id="151416"/>
    <lineage>
        <taxon>Bacteria</taxon>
        <taxon>Pseudomonadati</taxon>
        <taxon>Pseudomonadota</taxon>
        <taxon>Alphaproteobacteria</taxon>
        <taxon>Hyphomicrobiales</taxon>
        <taxon>Boseaceae</taxon>
        <taxon>Bosea</taxon>
    </lineage>
</organism>
<dbReference type="InterPro" id="IPR000923">
    <property type="entry name" value="BlueCu_1"/>
</dbReference>
<comment type="caution">
    <text evidence="6">The sequence shown here is derived from an EMBL/GenBank/DDBJ whole genome shotgun (WGS) entry which is preliminary data.</text>
</comment>
<dbReference type="EMBL" id="JBHSLV010000015">
    <property type="protein sequence ID" value="MFC5392698.1"/>
    <property type="molecule type" value="Genomic_DNA"/>
</dbReference>
<dbReference type="SUPFAM" id="SSF49503">
    <property type="entry name" value="Cupredoxins"/>
    <property type="match status" value="1"/>
</dbReference>
<dbReference type="InterPro" id="IPR008972">
    <property type="entry name" value="Cupredoxin"/>
</dbReference>
<feature type="signal peptide" evidence="4">
    <location>
        <begin position="1"/>
        <end position="21"/>
    </location>
</feature>
<evidence type="ECO:0000259" key="5">
    <source>
        <dbReference type="Pfam" id="PF00127"/>
    </source>
</evidence>
<feature type="compositionally biased region" description="Basic and acidic residues" evidence="3">
    <location>
        <begin position="29"/>
        <end position="43"/>
    </location>
</feature>
<dbReference type="PANTHER" id="PTHR38439:SF3">
    <property type="entry name" value="COPPER-RESISTANT CUPROPROTEIN COPI"/>
    <property type="match status" value="1"/>
</dbReference>
<sequence length="159" mass="17315">MTTAFKLAAIAVLFSAGSALAGPGGAGHGHGDETAYGKPGDPKKPARIVAVAMAERDGKMSFIPDRIEVRRGEQIRFQLRNNGELDHELVLATLEENLKHAVEMQKNPDMEHDDPNAKRLQPKKTGEIVWAFTRAGEFDFSCLIPGHREAGMTGKIIVK</sequence>
<name>A0ABW0H8M4_9HYPH</name>
<keyword evidence="2" id="KW-0186">Copper</keyword>
<keyword evidence="1" id="KW-0479">Metal-binding</keyword>
<evidence type="ECO:0000256" key="2">
    <source>
        <dbReference type="ARBA" id="ARBA00023008"/>
    </source>
</evidence>
<evidence type="ECO:0000313" key="6">
    <source>
        <dbReference type="EMBL" id="MFC5392698.1"/>
    </source>
</evidence>
<dbReference type="PANTHER" id="PTHR38439">
    <property type="entry name" value="AURACYANIN-B"/>
    <property type="match status" value="1"/>
</dbReference>
<dbReference type="Pfam" id="PF00127">
    <property type="entry name" value="Copper-bind"/>
    <property type="match status" value="1"/>
</dbReference>
<evidence type="ECO:0000256" key="4">
    <source>
        <dbReference type="SAM" id="SignalP"/>
    </source>
</evidence>
<reference evidence="7" key="1">
    <citation type="journal article" date="2019" name="Int. J. Syst. Evol. Microbiol.">
        <title>The Global Catalogue of Microorganisms (GCM) 10K type strain sequencing project: providing services to taxonomists for standard genome sequencing and annotation.</title>
        <authorList>
            <consortium name="The Broad Institute Genomics Platform"/>
            <consortium name="The Broad Institute Genome Sequencing Center for Infectious Disease"/>
            <person name="Wu L."/>
            <person name="Ma J."/>
        </authorList>
    </citation>
    <scope>NUCLEOTIDE SEQUENCE [LARGE SCALE GENOMIC DNA]</scope>
    <source>
        <strain evidence="7">CGMCC 1.16326</strain>
    </source>
</reference>
<keyword evidence="4" id="KW-0732">Signal</keyword>
<feature type="domain" description="Blue (type 1) copper" evidence="5">
    <location>
        <begin position="50"/>
        <end position="159"/>
    </location>
</feature>
<protein>
    <submittedName>
        <fullName evidence="6">Plastocyanin/azurin family copper-binding protein</fullName>
    </submittedName>
</protein>
<dbReference type="InterPro" id="IPR050845">
    <property type="entry name" value="Cu-binding_ET"/>
</dbReference>
<dbReference type="RefSeq" id="WP_377007517.1">
    <property type="nucleotide sequence ID" value="NZ_JBHSLV010000015.1"/>
</dbReference>
<evidence type="ECO:0000313" key="7">
    <source>
        <dbReference type="Proteomes" id="UP001596104"/>
    </source>
</evidence>
<dbReference type="CDD" id="cd04211">
    <property type="entry name" value="Cupredoxin_like_2"/>
    <property type="match status" value="1"/>
</dbReference>
<keyword evidence="7" id="KW-1185">Reference proteome</keyword>
<dbReference type="Proteomes" id="UP001596104">
    <property type="component" value="Unassembled WGS sequence"/>
</dbReference>
<feature type="chain" id="PRO_5046360194" evidence="4">
    <location>
        <begin position="22"/>
        <end position="159"/>
    </location>
</feature>
<accession>A0ABW0H8M4</accession>
<evidence type="ECO:0000256" key="3">
    <source>
        <dbReference type="SAM" id="MobiDB-lite"/>
    </source>
</evidence>
<gene>
    <name evidence="6" type="ORF">ACFPPC_08635</name>
</gene>
<evidence type="ECO:0000256" key="1">
    <source>
        <dbReference type="ARBA" id="ARBA00022723"/>
    </source>
</evidence>